<evidence type="ECO:0000256" key="3">
    <source>
        <dbReference type="ARBA" id="ARBA00022801"/>
    </source>
</evidence>
<proteinExistence type="predicted"/>
<dbReference type="SUPFAM" id="SSF55031">
    <property type="entry name" value="Bacterial exopeptidase dimerisation domain"/>
    <property type="match status" value="1"/>
</dbReference>
<keyword evidence="2" id="KW-0479">Metal-binding</keyword>
<name>A0A7W4YD21_9MICO</name>
<accession>A0A7W4YD21</accession>
<dbReference type="SUPFAM" id="SSF53187">
    <property type="entry name" value="Zn-dependent exopeptidases"/>
    <property type="match status" value="1"/>
</dbReference>
<evidence type="ECO:0000256" key="2">
    <source>
        <dbReference type="ARBA" id="ARBA00022723"/>
    </source>
</evidence>
<dbReference type="Proteomes" id="UP000545286">
    <property type="component" value="Unassembled WGS sequence"/>
</dbReference>
<comment type="caution">
    <text evidence="6">The sequence shown here is derived from an EMBL/GenBank/DDBJ whole genome shotgun (WGS) entry which is preliminary data.</text>
</comment>
<keyword evidence="3 6" id="KW-0378">Hydrolase</keyword>
<dbReference type="RefSeq" id="WP_183622303.1">
    <property type="nucleotide sequence ID" value="NZ_JACHWJ010000001.1"/>
</dbReference>
<dbReference type="AlphaFoldDB" id="A0A7W4YD21"/>
<dbReference type="InterPro" id="IPR036264">
    <property type="entry name" value="Bact_exopeptidase_dim_dom"/>
</dbReference>
<dbReference type="GO" id="GO:0046872">
    <property type="term" value="F:metal ion binding"/>
    <property type="evidence" value="ECO:0007669"/>
    <property type="project" value="UniProtKB-KW"/>
</dbReference>
<dbReference type="InterPro" id="IPR011650">
    <property type="entry name" value="Peptidase_M20_dimer"/>
</dbReference>
<evidence type="ECO:0000256" key="1">
    <source>
        <dbReference type="ARBA" id="ARBA00001947"/>
    </source>
</evidence>
<evidence type="ECO:0000313" key="6">
    <source>
        <dbReference type="EMBL" id="MBB2955909.1"/>
    </source>
</evidence>
<dbReference type="Gene3D" id="3.40.630.10">
    <property type="entry name" value="Zn peptidases"/>
    <property type="match status" value="2"/>
</dbReference>
<dbReference type="PANTHER" id="PTHR43808">
    <property type="entry name" value="ACETYLORNITHINE DEACETYLASE"/>
    <property type="match status" value="1"/>
</dbReference>
<dbReference type="Pfam" id="PF01546">
    <property type="entry name" value="Peptidase_M20"/>
    <property type="match status" value="1"/>
</dbReference>
<reference evidence="6 7" key="1">
    <citation type="submission" date="2020-08" db="EMBL/GenBank/DDBJ databases">
        <title>Sequencing the genomes of 1000 actinobacteria strains.</title>
        <authorList>
            <person name="Klenk H.-P."/>
        </authorList>
    </citation>
    <scope>NUCLEOTIDE SEQUENCE [LARGE SCALE GENOMIC DNA]</scope>
    <source>
        <strain evidence="6 7">DSM 20419</strain>
    </source>
</reference>
<dbReference type="InterPro" id="IPR050072">
    <property type="entry name" value="Peptidase_M20A"/>
</dbReference>
<dbReference type="EC" id="3.5.1.16" evidence="6"/>
<sequence>MSGLSAVEVEVLDRLDLERIVADTAELIRARGENPGETEAATVEVLASLCERAGAQVTLTEVAPGRHNLLAQLGSGDGPALLFLGHSDVVPAGAGWLGAPFEPRLVNGMLIGRGAVDMKGGLAAVVAAMSAVHAERPEIRLALLCTVDEEDTATGALRYIADAPTARELRAEGDPAPYSACIVAEPTGLDTVVACRGATNLIITLRGAAAHAGNPADGANAITAAAIAVQAIEDDARRIAQLSAAVPGLIGTGSWNVGMIAGGHGTSIVAEECTLYVDRRVLPDEEPEEILDEVLARIRSAIAGSEMLNGDRVTVTGHLDMAMPGFLTPPDSAVPAAAVRAVEDAGGTSNIGGWSAACEGGFIARHHEVPVVILGPGDIKTQAHQPEERVQVADLLLAARAYALIALRLQEVSR</sequence>
<dbReference type="Gene3D" id="3.30.70.360">
    <property type="match status" value="1"/>
</dbReference>
<comment type="cofactor">
    <cofactor evidence="1">
        <name>Zn(2+)</name>
        <dbReference type="ChEBI" id="CHEBI:29105"/>
    </cofactor>
</comment>
<dbReference type="InterPro" id="IPR002933">
    <property type="entry name" value="Peptidase_M20"/>
</dbReference>
<dbReference type="Pfam" id="PF07687">
    <property type="entry name" value="M20_dimer"/>
    <property type="match status" value="1"/>
</dbReference>
<gene>
    <name evidence="6" type="ORF">FHX72_000021</name>
</gene>
<keyword evidence="4" id="KW-0862">Zinc</keyword>
<evidence type="ECO:0000256" key="4">
    <source>
        <dbReference type="ARBA" id="ARBA00022833"/>
    </source>
</evidence>
<dbReference type="GO" id="GO:0008777">
    <property type="term" value="F:acetylornithine deacetylase activity"/>
    <property type="evidence" value="ECO:0007669"/>
    <property type="project" value="UniProtKB-EC"/>
</dbReference>
<protein>
    <submittedName>
        <fullName evidence="6">Acetylornithine deacetylase</fullName>
        <ecNumber evidence="6">3.5.1.16</ecNumber>
    </submittedName>
</protein>
<evidence type="ECO:0000313" key="7">
    <source>
        <dbReference type="Proteomes" id="UP000545286"/>
    </source>
</evidence>
<dbReference type="PROSITE" id="PS00758">
    <property type="entry name" value="ARGE_DAPE_CPG2_1"/>
    <property type="match status" value="1"/>
</dbReference>
<dbReference type="InterPro" id="IPR001261">
    <property type="entry name" value="ArgE/DapE_CS"/>
</dbReference>
<feature type="domain" description="Peptidase M20 dimerisation" evidence="5">
    <location>
        <begin position="196"/>
        <end position="300"/>
    </location>
</feature>
<keyword evidence="7" id="KW-1185">Reference proteome</keyword>
<evidence type="ECO:0000259" key="5">
    <source>
        <dbReference type="Pfam" id="PF07687"/>
    </source>
</evidence>
<dbReference type="EMBL" id="JACHWJ010000001">
    <property type="protein sequence ID" value="MBB2955909.1"/>
    <property type="molecule type" value="Genomic_DNA"/>
</dbReference>
<organism evidence="6 7">
    <name type="scientific">Pseudoclavibacter helvolus</name>
    <dbReference type="NCBI Taxonomy" id="255205"/>
    <lineage>
        <taxon>Bacteria</taxon>
        <taxon>Bacillati</taxon>
        <taxon>Actinomycetota</taxon>
        <taxon>Actinomycetes</taxon>
        <taxon>Micrococcales</taxon>
        <taxon>Microbacteriaceae</taxon>
        <taxon>Pseudoclavibacter</taxon>
    </lineage>
</organism>